<dbReference type="Proteomes" id="UP000256343">
    <property type="component" value="Unassembled WGS sequence"/>
</dbReference>
<protein>
    <submittedName>
        <fullName evidence="3">L-amino acid N-acyltransferase YncA</fullName>
    </submittedName>
</protein>
<name>A0A336JQX0_9BRAD</name>
<accession>A0A336JQX0</accession>
<evidence type="ECO:0000313" key="5">
    <source>
        <dbReference type="Proteomes" id="UP000256343"/>
    </source>
</evidence>
<dbReference type="AlphaFoldDB" id="A0A336JQX0"/>
<evidence type="ECO:0000313" key="4">
    <source>
        <dbReference type="Proteomes" id="UP000252631"/>
    </source>
</evidence>
<dbReference type="InterPro" id="IPR000182">
    <property type="entry name" value="GNAT_dom"/>
</dbReference>
<dbReference type="EMBL" id="UFQQ01000010">
    <property type="protein sequence ID" value="SSW91063.1"/>
    <property type="molecule type" value="Genomic_DNA"/>
</dbReference>
<dbReference type="CDD" id="cd04301">
    <property type="entry name" value="NAT_SF"/>
    <property type="match status" value="1"/>
</dbReference>
<dbReference type="Gene3D" id="3.40.630.30">
    <property type="match status" value="1"/>
</dbReference>
<dbReference type="SUPFAM" id="SSF55729">
    <property type="entry name" value="Acyl-CoA N-acyltransferases (Nat)"/>
    <property type="match status" value="1"/>
</dbReference>
<reference evidence="2 5" key="2">
    <citation type="submission" date="2018-07" db="EMBL/GenBank/DDBJ databases">
        <title>Genomic Encyclopedia of Archaeal and Bacterial Type Strains, Phase II (KMG-II): from individual species to whole genera.</title>
        <authorList>
            <person name="Goeker M."/>
        </authorList>
    </citation>
    <scope>NUCLEOTIDE SEQUENCE [LARGE SCALE GENOMIC DNA]</scope>
    <source>
        <strain evidence="2 5">JA575</strain>
    </source>
</reference>
<dbReference type="Proteomes" id="UP000252631">
    <property type="component" value="Unassembled WGS sequence"/>
</dbReference>
<dbReference type="RefSeq" id="WP_114358126.1">
    <property type="nucleotide sequence ID" value="NZ_QRDT01000010.1"/>
</dbReference>
<evidence type="ECO:0000313" key="3">
    <source>
        <dbReference type="EMBL" id="SSW91063.1"/>
    </source>
</evidence>
<proteinExistence type="predicted"/>
<sequence>MNVKTADWRGMTPADLSAVNAIAAVVHAAYPEDAAVFAERLALHPGGCFVLDSADGPCGYLISHPWHLRQPPALNALLGSIPEPASTYYLHDIALLPEARGGGAASAVIAELVRHAAGIADNITLVALSGTVQFWQRQGFARLADPALDAKLKSYDAEACYMQRRL</sequence>
<organism evidence="3 4">
    <name type="scientific">Rhodopseudomonas pentothenatexigens</name>
    <dbReference type="NCBI Taxonomy" id="999699"/>
    <lineage>
        <taxon>Bacteria</taxon>
        <taxon>Pseudomonadati</taxon>
        <taxon>Pseudomonadota</taxon>
        <taxon>Alphaproteobacteria</taxon>
        <taxon>Hyphomicrobiales</taxon>
        <taxon>Nitrobacteraceae</taxon>
        <taxon>Rhodopseudomonas</taxon>
    </lineage>
</organism>
<dbReference type="EMBL" id="QRDT01000010">
    <property type="protein sequence ID" value="RED34394.1"/>
    <property type="molecule type" value="Genomic_DNA"/>
</dbReference>
<keyword evidence="3" id="KW-0012">Acyltransferase</keyword>
<keyword evidence="3" id="KW-0808">Transferase</keyword>
<feature type="domain" description="N-acetyltransferase" evidence="1">
    <location>
        <begin position="6"/>
        <end position="166"/>
    </location>
</feature>
<dbReference type="InterPro" id="IPR016181">
    <property type="entry name" value="Acyl_CoA_acyltransferase"/>
</dbReference>
<reference evidence="3 4" key="1">
    <citation type="submission" date="2017-08" db="EMBL/GenBank/DDBJ databases">
        <authorList>
            <person name="de Groot N.N."/>
        </authorList>
    </citation>
    <scope>NUCLEOTIDE SEQUENCE [LARGE SCALE GENOMIC DNA]</scope>
    <source>
        <strain evidence="3 4">JA575</strain>
    </source>
</reference>
<dbReference type="OrthoDB" id="359414at2"/>
<dbReference type="PROSITE" id="PS51186">
    <property type="entry name" value="GNAT"/>
    <property type="match status" value="1"/>
</dbReference>
<gene>
    <name evidence="2" type="ORF">BJ125_11030</name>
    <name evidence="3" type="ORF">SAMN05892882_11030</name>
</gene>
<evidence type="ECO:0000313" key="2">
    <source>
        <dbReference type="EMBL" id="RED34394.1"/>
    </source>
</evidence>
<keyword evidence="5" id="KW-1185">Reference proteome</keyword>
<evidence type="ECO:0000259" key="1">
    <source>
        <dbReference type="PROSITE" id="PS51186"/>
    </source>
</evidence>
<dbReference type="GO" id="GO:0016747">
    <property type="term" value="F:acyltransferase activity, transferring groups other than amino-acyl groups"/>
    <property type="evidence" value="ECO:0007669"/>
    <property type="project" value="InterPro"/>
</dbReference>
<dbReference type="Pfam" id="PF00583">
    <property type="entry name" value="Acetyltransf_1"/>
    <property type="match status" value="1"/>
</dbReference>